<feature type="coiled-coil region" evidence="9">
    <location>
        <begin position="342"/>
        <end position="369"/>
    </location>
</feature>
<protein>
    <recommendedName>
        <fullName evidence="8">tRNA-dihydrouridine synthase</fullName>
        <ecNumber evidence="8">1.3.1.-</ecNumber>
    </recommendedName>
</protein>
<dbReference type="OrthoDB" id="272303at2759"/>
<dbReference type="PANTHER" id="PTHR11082:SF5">
    <property type="entry name" value="TRNA-DIHYDROURIDINE(16_17) SYNTHASE [NAD(P)(+)]-LIKE"/>
    <property type="match status" value="1"/>
</dbReference>
<dbReference type="EMBL" id="JAGRRH010000012">
    <property type="protein sequence ID" value="KAG7362117.1"/>
    <property type="molecule type" value="Genomic_DNA"/>
</dbReference>
<name>A0A9K3LHE4_9STRA</name>
<dbReference type="PIRSF" id="PIRSF006621">
    <property type="entry name" value="Dus"/>
    <property type="match status" value="1"/>
</dbReference>
<dbReference type="CDD" id="cd02801">
    <property type="entry name" value="DUS_like_FMN"/>
    <property type="match status" value="1"/>
</dbReference>
<evidence type="ECO:0000256" key="1">
    <source>
        <dbReference type="ARBA" id="ARBA00001917"/>
    </source>
</evidence>
<keyword evidence="2 8" id="KW-0285">Flavoprotein</keyword>
<keyword evidence="4 8" id="KW-0819">tRNA processing</keyword>
<evidence type="ECO:0000256" key="2">
    <source>
        <dbReference type="ARBA" id="ARBA00022630"/>
    </source>
</evidence>
<proteinExistence type="inferred from homology"/>
<evidence type="ECO:0000256" key="4">
    <source>
        <dbReference type="ARBA" id="ARBA00022694"/>
    </source>
</evidence>
<dbReference type="GO" id="GO:0050660">
    <property type="term" value="F:flavin adenine dinucleotide binding"/>
    <property type="evidence" value="ECO:0007669"/>
    <property type="project" value="InterPro"/>
</dbReference>
<gene>
    <name evidence="11" type="ORF">IV203_025783</name>
</gene>
<dbReference type="EC" id="1.3.1.-" evidence="8"/>
<evidence type="ECO:0000256" key="5">
    <source>
        <dbReference type="ARBA" id="ARBA00022857"/>
    </source>
</evidence>
<evidence type="ECO:0000259" key="10">
    <source>
        <dbReference type="Pfam" id="PF01207"/>
    </source>
</evidence>
<evidence type="ECO:0000256" key="9">
    <source>
        <dbReference type="SAM" id="Coils"/>
    </source>
</evidence>
<comment type="caution">
    <text evidence="11">The sequence shown here is derived from an EMBL/GenBank/DDBJ whole genome shotgun (WGS) entry which is preliminary data.</text>
</comment>
<dbReference type="Pfam" id="PF01207">
    <property type="entry name" value="Dus"/>
    <property type="match status" value="1"/>
</dbReference>
<keyword evidence="7" id="KW-0520">NAD</keyword>
<dbReference type="AlphaFoldDB" id="A0A9K3LHE4"/>
<keyword evidence="6 8" id="KW-0560">Oxidoreductase</keyword>
<accession>A0A9K3LHE4</accession>
<evidence type="ECO:0000256" key="7">
    <source>
        <dbReference type="ARBA" id="ARBA00023027"/>
    </source>
</evidence>
<evidence type="ECO:0000256" key="3">
    <source>
        <dbReference type="ARBA" id="ARBA00022643"/>
    </source>
</evidence>
<keyword evidence="12" id="KW-1185">Reference proteome</keyword>
<evidence type="ECO:0000256" key="6">
    <source>
        <dbReference type="ARBA" id="ARBA00023002"/>
    </source>
</evidence>
<organism evidence="11 12">
    <name type="scientific">Nitzschia inconspicua</name>
    <dbReference type="NCBI Taxonomy" id="303405"/>
    <lineage>
        <taxon>Eukaryota</taxon>
        <taxon>Sar</taxon>
        <taxon>Stramenopiles</taxon>
        <taxon>Ochrophyta</taxon>
        <taxon>Bacillariophyta</taxon>
        <taxon>Bacillariophyceae</taxon>
        <taxon>Bacillariophycidae</taxon>
        <taxon>Bacillariales</taxon>
        <taxon>Bacillariaceae</taxon>
        <taxon>Nitzschia</taxon>
    </lineage>
</organism>
<dbReference type="InterPro" id="IPR035587">
    <property type="entry name" value="DUS-like_FMN-bd"/>
</dbReference>
<feature type="domain" description="DUS-like FMN-binding" evidence="10">
    <location>
        <begin position="40"/>
        <end position="268"/>
    </location>
</feature>
<evidence type="ECO:0000256" key="8">
    <source>
        <dbReference type="PIRNR" id="PIRNR006621"/>
    </source>
</evidence>
<reference evidence="11" key="2">
    <citation type="submission" date="2021-04" db="EMBL/GenBank/DDBJ databases">
        <authorList>
            <person name="Podell S."/>
        </authorList>
    </citation>
    <scope>NUCLEOTIDE SEQUENCE</scope>
    <source>
        <strain evidence="11">Hildebrandi</strain>
    </source>
</reference>
<sequence>MENPNNTTEDVAPSSFTRHQRVLDRKWLQKIVKNDVIYATAPMIEQSDTAFRILTRRYGANLCFTPMIHATTFLRKDSYRNKMLHFDRKDSTKEEMDRPLIAQIAGANKETLLECAKLLEPHVDAIDLNLGCPTQTAKRGRYGAYLLGSGPHVVGIVRHLADNSLARDNPCTVVPPYDIEASLKVYNDLVDAGASMLTVHGRTKDMKGEATGKANWDAIRRVVQELGHRVPILANGNLSCWQDVCECLKHTTADGVMSSEGILEYPPALYFPAVCPSTRVLDPGRRPGPGRLAVAREYLELCKTYPPEQGNGASGMQCLQMHVNTFLHADLEGKDCDCLRKMVMSSQTLQDLNRLLEKIEQRHLQLKHGTDSECLSWYYRHFPDGKS</sequence>
<dbReference type="PROSITE" id="PS01136">
    <property type="entry name" value="UPF0034"/>
    <property type="match status" value="1"/>
</dbReference>
<dbReference type="PANTHER" id="PTHR11082">
    <property type="entry name" value="TRNA-DIHYDROURIDINE SYNTHASE"/>
    <property type="match status" value="1"/>
</dbReference>
<dbReference type="Proteomes" id="UP000693970">
    <property type="component" value="Unassembled WGS sequence"/>
</dbReference>
<evidence type="ECO:0000313" key="12">
    <source>
        <dbReference type="Proteomes" id="UP000693970"/>
    </source>
</evidence>
<reference evidence="11" key="1">
    <citation type="journal article" date="2021" name="Sci. Rep.">
        <title>Diploid genomic architecture of Nitzschia inconspicua, an elite biomass production diatom.</title>
        <authorList>
            <person name="Oliver A."/>
            <person name="Podell S."/>
            <person name="Pinowska A."/>
            <person name="Traller J.C."/>
            <person name="Smith S.R."/>
            <person name="McClure R."/>
            <person name="Beliaev A."/>
            <person name="Bohutskyi P."/>
            <person name="Hill E.A."/>
            <person name="Rabines A."/>
            <person name="Zheng H."/>
            <person name="Allen L.Z."/>
            <person name="Kuo A."/>
            <person name="Grigoriev I.V."/>
            <person name="Allen A.E."/>
            <person name="Hazlebeck D."/>
            <person name="Allen E.E."/>
        </authorList>
    </citation>
    <scope>NUCLEOTIDE SEQUENCE</scope>
    <source>
        <strain evidence="11">Hildebrandi</strain>
    </source>
</reference>
<dbReference type="InterPro" id="IPR001269">
    <property type="entry name" value="DUS_fam"/>
</dbReference>
<evidence type="ECO:0000313" key="11">
    <source>
        <dbReference type="EMBL" id="KAG7362117.1"/>
    </source>
</evidence>
<comment type="cofactor">
    <cofactor evidence="1 8">
        <name>FMN</name>
        <dbReference type="ChEBI" id="CHEBI:58210"/>
    </cofactor>
</comment>
<dbReference type="InterPro" id="IPR018517">
    <property type="entry name" value="tRNA_hU_synthase_CS"/>
</dbReference>
<comment type="similarity">
    <text evidence="8">Belongs to the dus family.</text>
</comment>
<keyword evidence="5" id="KW-0521">NADP</keyword>
<comment type="function">
    <text evidence="8">Catalyzes the synthesis of dihydrouridine, a modified base found in the D-loop of most tRNAs.</text>
</comment>
<dbReference type="GO" id="GO:0017150">
    <property type="term" value="F:tRNA dihydrouridine synthase activity"/>
    <property type="evidence" value="ECO:0007669"/>
    <property type="project" value="InterPro"/>
</dbReference>
<keyword evidence="9" id="KW-0175">Coiled coil</keyword>
<keyword evidence="3 8" id="KW-0288">FMN</keyword>